<protein>
    <recommendedName>
        <fullName evidence="4">RING-type E3 ubiquitin transferase</fullName>
        <ecNumber evidence="4">2.3.2.27</ecNumber>
    </recommendedName>
</protein>
<feature type="region of interest" description="Disordered" evidence="15">
    <location>
        <begin position="474"/>
        <end position="536"/>
    </location>
</feature>
<evidence type="ECO:0000256" key="1">
    <source>
        <dbReference type="ARBA" id="ARBA00000900"/>
    </source>
</evidence>
<dbReference type="GO" id="GO:0061630">
    <property type="term" value="F:ubiquitin protein ligase activity"/>
    <property type="evidence" value="ECO:0007669"/>
    <property type="project" value="UniProtKB-EC"/>
</dbReference>
<evidence type="ECO:0000256" key="7">
    <source>
        <dbReference type="ARBA" id="ARBA00022723"/>
    </source>
</evidence>
<evidence type="ECO:0000256" key="16">
    <source>
        <dbReference type="SAM" id="Phobius"/>
    </source>
</evidence>
<feature type="transmembrane region" description="Helical" evidence="16">
    <location>
        <begin position="706"/>
        <end position="727"/>
    </location>
</feature>
<dbReference type="SMART" id="SM00184">
    <property type="entry name" value="RING"/>
    <property type="match status" value="1"/>
</dbReference>
<dbReference type="GO" id="GO:0008270">
    <property type="term" value="F:zinc ion binding"/>
    <property type="evidence" value="ECO:0007669"/>
    <property type="project" value="UniProtKB-KW"/>
</dbReference>
<keyword evidence="5" id="KW-0808">Transferase</keyword>
<feature type="transmembrane region" description="Helical" evidence="16">
    <location>
        <begin position="631"/>
        <end position="650"/>
    </location>
</feature>
<name>A0A1A8WCD4_PLAOA</name>
<feature type="transmembrane region" description="Helical" evidence="16">
    <location>
        <begin position="747"/>
        <end position="766"/>
    </location>
</feature>
<dbReference type="PROSITE" id="PS50089">
    <property type="entry name" value="ZF_RING_2"/>
    <property type="match status" value="1"/>
</dbReference>
<evidence type="ECO:0000256" key="3">
    <source>
        <dbReference type="ARBA" id="ARBA00004906"/>
    </source>
</evidence>
<evidence type="ECO:0000256" key="4">
    <source>
        <dbReference type="ARBA" id="ARBA00012483"/>
    </source>
</evidence>
<dbReference type="Gene3D" id="3.30.40.10">
    <property type="entry name" value="Zinc/RING finger domain, C3HC4 (zinc finger)"/>
    <property type="match status" value="1"/>
</dbReference>
<sequence>MAHDFGGGTTICELGAGYKSDSTKENSRSLRAATLSKCLRRNFWGTNFYYNGTPKGGEKSQQHISKTTQDEGGYIYAVEKGKITPSKWELAKLESILGDIHIVTPLSEQRESLLRSVCLDGRGAWCLDEHINKRSIGNTDFGESPRSVCTTRMQDTCAQVTYEGTLPMHEVERRMEGGVSNRGGDENEERHDIFLYNGETTTEGESCNILCMFLFFISLFFIMVMTADNTTQATERDSTSTGGGGGKGMEPNVTRETRETVDTLETADNILGNFSSDKAANDFMENVLIHGVHFKGRYRLEVGSGEMEEDKTSANIQSVKGGTFEAKIISLKLTLHNVTKSFAFFHFEPHAGSDRSSGVDGRGEKKKKFSFLGVAGINVNRDGNYVFNGVGFNLSTFCENGTEENCLCTYSVHIKQNVSMYQSTSVRELEESYLYALKNYLADETKYHSTYLAPRYVQQYERYMHRAREFYERGEGAGGMGNERGGGSEIGSERGGGSEIGSERGSGSEIENKRSKEMEEATSVSSAPHSIEQPNPPMQYEGRISSSTCNLVMLLEGDDVDRRDTAAKVTNFSIMFNIKSIIELGLFWKQIGYSENMRNTSKISILSICLNSFIDIFESLLLLYEVMLSRLLLFHFILMILLKFLTFTLMEVRYILIVWKANHQHEINDGWDNMQRELGKLYRYYYGSILAVIICLDIWKGQRNSVNLTFAFFLTICRLFLPVYIFIYPYNVFQLDVFAQVIDTSNTLFSILLILLMITQLIWMYLQRKYGPRYFVNVDLLPHVHNYYQSIDVNFEAGIPECVICMYDIVLKENKYCVTPCFHIFHEKCLQQWMDIKLECPTCRGTLPNFP</sequence>
<dbReference type="PANTHER" id="PTHR22763">
    <property type="entry name" value="RING ZINC FINGER PROTEIN"/>
    <property type="match status" value="1"/>
</dbReference>
<keyword evidence="13 16" id="KW-0472">Membrane</keyword>
<dbReference type="AlphaFoldDB" id="A0A1A8WCD4"/>
<keyword evidence="9 14" id="KW-0863">Zinc-finger</keyword>
<keyword evidence="8" id="KW-0732">Signal</keyword>
<keyword evidence="12 16" id="KW-1133">Transmembrane helix</keyword>
<evidence type="ECO:0000256" key="5">
    <source>
        <dbReference type="ARBA" id="ARBA00022679"/>
    </source>
</evidence>
<dbReference type="Pfam" id="PF11145">
    <property type="entry name" value="DUF2921"/>
    <property type="match status" value="1"/>
</dbReference>
<dbReference type="EC" id="2.3.2.27" evidence="4"/>
<evidence type="ECO:0000256" key="6">
    <source>
        <dbReference type="ARBA" id="ARBA00022692"/>
    </source>
</evidence>
<reference evidence="19" key="1">
    <citation type="submission" date="2016-05" db="EMBL/GenBank/DDBJ databases">
        <authorList>
            <person name="Naeem Raeece"/>
        </authorList>
    </citation>
    <scope>NUCLEOTIDE SEQUENCE [LARGE SCALE GENOMIC DNA]</scope>
</reference>
<feature type="compositionally biased region" description="Gly residues" evidence="15">
    <location>
        <begin position="476"/>
        <end position="499"/>
    </location>
</feature>
<dbReference type="EMBL" id="FLQV01000311">
    <property type="protein sequence ID" value="SBS89672.1"/>
    <property type="molecule type" value="Genomic_DNA"/>
</dbReference>
<feature type="domain" description="RING-type" evidence="17">
    <location>
        <begin position="802"/>
        <end position="844"/>
    </location>
</feature>
<gene>
    <name evidence="18" type="ORF">POVCU1_016860</name>
</gene>
<comment type="subcellular location">
    <subcellularLocation>
        <location evidence="2">Endomembrane system</location>
        <topology evidence="2">Multi-pass membrane protein</topology>
    </subcellularLocation>
</comment>
<evidence type="ECO:0000256" key="15">
    <source>
        <dbReference type="SAM" id="MobiDB-lite"/>
    </source>
</evidence>
<evidence type="ECO:0000256" key="12">
    <source>
        <dbReference type="ARBA" id="ARBA00022989"/>
    </source>
</evidence>
<dbReference type="GO" id="GO:0043161">
    <property type="term" value="P:proteasome-mediated ubiquitin-dependent protein catabolic process"/>
    <property type="evidence" value="ECO:0007669"/>
    <property type="project" value="TreeGrafter"/>
</dbReference>
<evidence type="ECO:0000256" key="11">
    <source>
        <dbReference type="ARBA" id="ARBA00022833"/>
    </source>
</evidence>
<dbReference type="InterPro" id="IPR050731">
    <property type="entry name" value="HRD1_E3_ubiq-ligases"/>
</dbReference>
<dbReference type="InterPro" id="IPR001841">
    <property type="entry name" value="Znf_RING"/>
</dbReference>
<dbReference type="SUPFAM" id="SSF57850">
    <property type="entry name" value="RING/U-box"/>
    <property type="match status" value="1"/>
</dbReference>
<comment type="catalytic activity">
    <reaction evidence="1">
        <text>S-ubiquitinyl-[E2 ubiquitin-conjugating enzyme]-L-cysteine + [acceptor protein]-L-lysine = [E2 ubiquitin-conjugating enzyme]-L-cysteine + N(6)-ubiquitinyl-[acceptor protein]-L-lysine.</text>
        <dbReference type="EC" id="2.3.2.27"/>
    </reaction>
</comment>
<evidence type="ECO:0000256" key="13">
    <source>
        <dbReference type="ARBA" id="ARBA00023136"/>
    </source>
</evidence>
<dbReference type="PANTHER" id="PTHR22763:SF162">
    <property type="entry name" value="TRANSMEMBRANE E3 UBIQUITIN-PROTEIN LIGASE 1"/>
    <property type="match status" value="1"/>
</dbReference>
<feature type="region of interest" description="Disordered" evidence="15">
    <location>
        <begin position="233"/>
        <end position="258"/>
    </location>
</feature>
<accession>A0A1A8WCD4</accession>
<dbReference type="InterPro" id="IPR021319">
    <property type="entry name" value="DUF2921"/>
</dbReference>
<evidence type="ECO:0000259" key="17">
    <source>
        <dbReference type="PROSITE" id="PS50089"/>
    </source>
</evidence>
<keyword evidence="6 16" id="KW-0812">Transmembrane</keyword>
<keyword evidence="11" id="KW-0862">Zinc</keyword>
<comment type="pathway">
    <text evidence="3">Protein modification; protein ubiquitination.</text>
</comment>
<dbReference type="InterPro" id="IPR013083">
    <property type="entry name" value="Znf_RING/FYVE/PHD"/>
</dbReference>
<evidence type="ECO:0000256" key="14">
    <source>
        <dbReference type="PROSITE-ProRule" id="PRU00175"/>
    </source>
</evidence>
<keyword evidence="10" id="KW-0833">Ubl conjugation pathway</keyword>
<feature type="transmembrane region" description="Helical" evidence="16">
    <location>
        <begin position="603"/>
        <end position="624"/>
    </location>
</feature>
<dbReference type="Pfam" id="PF13639">
    <property type="entry name" value="zf-RING_2"/>
    <property type="match status" value="1"/>
</dbReference>
<organism evidence="18 19">
    <name type="scientific">Plasmodium ovale curtisi</name>
    <dbReference type="NCBI Taxonomy" id="864141"/>
    <lineage>
        <taxon>Eukaryota</taxon>
        <taxon>Sar</taxon>
        <taxon>Alveolata</taxon>
        <taxon>Apicomplexa</taxon>
        <taxon>Aconoidasida</taxon>
        <taxon>Haemosporida</taxon>
        <taxon>Plasmodiidae</taxon>
        <taxon>Plasmodium</taxon>
        <taxon>Plasmodium (Plasmodium)</taxon>
    </lineage>
</organism>
<dbReference type="Proteomes" id="UP000078546">
    <property type="component" value="Unassembled WGS sequence"/>
</dbReference>
<evidence type="ECO:0000256" key="10">
    <source>
        <dbReference type="ARBA" id="ARBA00022786"/>
    </source>
</evidence>
<evidence type="ECO:0000313" key="18">
    <source>
        <dbReference type="EMBL" id="SBS89672.1"/>
    </source>
</evidence>
<evidence type="ECO:0000256" key="2">
    <source>
        <dbReference type="ARBA" id="ARBA00004127"/>
    </source>
</evidence>
<keyword evidence="7" id="KW-0479">Metal-binding</keyword>
<dbReference type="GO" id="GO:0012505">
    <property type="term" value="C:endomembrane system"/>
    <property type="evidence" value="ECO:0007669"/>
    <property type="project" value="UniProtKB-SubCell"/>
</dbReference>
<feature type="transmembrane region" description="Helical" evidence="16">
    <location>
        <begin position="681"/>
        <end position="699"/>
    </location>
</feature>
<feature type="compositionally biased region" description="Basic and acidic residues" evidence="15">
    <location>
        <begin position="510"/>
        <end position="519"/>
    </location>
</feature>
<evidence type="ECO:0000256" key="8">
    <source>
        <dbReference type="ARBA" id="ARBA00022729"/>
    </source>
</evidence>
<proteinExistence type="predicted"/>
<evidence type="ECO:0000256" key="9">
    <source>
        <dbReference type="ARBA" id="ARBA00022771"/>
    </source>
</evidence>
<evidence type="ECO:0000313" key="19">
    <source>
        <dbReference type="Proteomes" id="UP000078546"/>
    </source>
</evidence>